<evidence type="ECO:0000256" key="4">
    <source>
        <dbReference type="ARBA" id="ARBA00012560"/>
    </source>
</evidence>
<dbReference type="Gene3D" id="2.60.40.10">
    <property type="entry name" value="Immunoglobulins"/>
    <property type="match status" value="2"/>
</dbReference>
<dbReference type="InterPro" id="IPR013783">
    <property type="entry name" value="Ig-like_fold"/>
</dbReference>
<dbReference type="GO" id="GO:0004134">
    <property type="term" value="F:4-alpha-glucanotransferase activity"/>
    <property type="evidence" value="ECO:0007669"/>
    <property type="project" value="UniProtKB-EC"/>
</dbReference>
<dbReference type="RefSeq" id="XP_020436511.1">
    <property type="nucleotide sequence ID" value="XM_020574439.1"/>
</dbReference>
<dbReference type="EC" id="2.4.1.25" evidence="4"/>
<dbReference type="GO" id="GO:0004519">
    <property type="term" value="F:endonuclease activity"/>
    <property type="evidence" value="ECO:0007669"/>
    <property type="project" value="UniProtKB-KW"/>
</dbReference>
<keyword evidence="6" id="KW-0328">Glycosyltransferase</keyword>
<feature type="region of interest" description="Disordered" evidence="16">
    <location>
        <begin position="60"/>
        <end position="82"/>
    </location>
</feature>
<evidence type="ECO:0000256" key="6">
    <source>
        <dbReference type="ARBA" id="ARBA00022676"/>
    </source>
</evidence>
<feature type="domain" description="CBM20" evidence="17">
    <location>
        <begin position="167"/>
        <end position="279"/>
    </location>
</feature>
<dbReference type="Pfam" id="PF02446">
    <property type="entry name" value="Glyco_hydro_77"/>
    <property type="match status" value="1"/>
</dbReference>
<dbReference type="InterPro" id="IPR002044">
    <property type="entry name" value="CBM20"/>
</dbReference>
<dbReference type="PROSITE" id="PS51166">
    <property type="entry name" value="CBM20"/>
    <property type="match status" value="2"/>
</dbReference>
<evidence type="ECO:0000256" key="7">
    <source>
        <dbReference type="ARBA" id="ARBA00022679"/>
    </source>
</evidence>
<dbReference type="PANTHER" id="PTHR32518:SF3">
    <property type="entry name" value="4-ALPHA-GLUCANOTRANSFERASE"/>
    <property type="match status" value="1"/>
</dbReference>
<keyword evidence="11" id="KW-0378">Hydrolase</keyword>
<keyword evidence="10" id="KW-0255">Endonuclease</keyword>
<evidence type="ECO:0000256" key="9">
    <source>
        <dbReference type="ARBA" id="ARBA00022722"/>
    </source>
</evidence>
<dbReference type="Proteomes" id="UP000001396">
    <property type="component" value="Unassembled WGS sequence"/>
</dbReference>
<evidence type="ECO:0000256" key="15">
    <source>
        <dbReference type="ARBA" id="ARBA00031501"/>
    </source>
</evidence>
<dbReference type="InterPro" id="IPR041373">
    <property type="entry name" value="RT_RNaseH"/>
</dbReference>
<name>D3B4Z9_HETP5</name>
<dbReference type="OMA" id="HYEFKED"/>
<dbReference type="GO" id="GO:0003964">
    <property type="term" value="F:RNA-directed DNA polymerase activity"/>
    <property type="evidence" value="ECO:0007669"/>
    <property type="project" value="UniProtKB-KW"/>
</dbReference>
<dbReference type="Pfam" id="PF00686">
    <property type="entry name" value="CBM_20"/>
    <property type="match status" value="2"/>
</dbReference>
<dbReference type="CDD" id="cd09274">
    <property type="entry name" value="RNase_HI_RT_Ty3"/>
    <property type="match status" value="1"/>
</dbReference>
<dbReference type="SUPFAM" id="SSF49452">
    <property type="entry name" value="Starch-binding domain-like"/>
    <property type="match status" value="2"/>
</dbReference>
<keyword evidence="13" id="KW-0119">Carbohydrate metabolism</keyword>
<accession>D3B4Z9</accession>
<keyword evidence="7 18" id="KW-0808">Transferase</keyword>
<gene>
    <name evidence="18" type="ORF">PPL_03475</name>
</gene>
<dbReference type="GO" id="GO:0005975">
    <property type="term" value="P:carbohydrate metabolic process"/>
    <property type="evidence" value="ECO:0007669"/>
    <property type="project" value="InterPro"/>
</dbReference>
<evidence type="ECO:0000256" key="10">
    <source>
        <dbReference type="ARBA" id="ARBA00022759"/>
    </source>
</evidence>
<dbReference type="EMBL" id="ADBJ01000010">
    <property type="protein sequence ID" value="EFA84397.1"/>
    <property type="molecule type" value="Genomic_DNA"/>
</dbReference>
<evidence type="ECO:0000256" key="12">
    <source>
        <dbReference type="ARBA" id="ARBA00022918"/>
    </source>
</evidence>
<comment type="caution">
    <text evidence="18">The sequence shown here is derived from an EMBL/GenBank/DDBJ whole genome shotgun (WGS) entry which is preliminary data.</text>
</comment>
<comment type="similarity">
    <text evidence="3">Belongs to the disproportionating enzyme family.</text>
</comment>
<keyword evidence="19" id="KW-1185">Reference proteome</keyword>
<dbReference type="Gene3D" id="3.20.20.80">
    <property type="entry name" value="Glycosidases"/>
    <property type="match status" value="2"/>
</dbReference>
<dbReference type="InterPro" id="IPR017853">
    <property type="entry name" value="GH"/>
</dbReference>
<protein>
    <recommendedName>
        <fullName evidence="4">4-alpha-glucanotransferase</fullName>
        <ecNumber evidence="4">2.4.1.25</ecNumber>
    </recommendedName>
    <alternativeName>
        <fullName evidence="14">Amylomaltase</fullName>
    </alternativeName>
    <alternativeName>
        <fullName evidence="15">Disproportionating enzyme</fullName>
    </alternativeName>
</protein>
<dbReference type="SUPFAM" id="SSF56672">
    <property type="entry name" value="DNA/RNA polymerases"/>
    <property type="match status" value="1"/>
</dbReference>
<dbReference type="InterPro" id="IPR043502">
    <property type="entry name" value="DNA/RNA_pol_sf"/>
</dbReference>
<dbReference type="InterPro" id="IPR003385">
    <property type="entry name" value="Glyco_hydro_77"/>
</dbReference>
<organism evidence="18 19">
    <name type="scientific">Heterostelium pallidum (strain ATCC 26659 / Pp 5 / PN500)</name>
    <name type="common">Cellular slime mold</name>
    <name type="synonym">Polysphondylium pallidum</name>
    <dbReference type="NCBI Taxonomy" id="670386"/>
    <lineage>
        <taxon>Eukaryota</taxon>
        <taxon>Amoebozoa</taxon>
        <taxon>Evosea</taxon>
        <taxon>Eumycetozoa</taxon>
        <taxon>Dictyostelia</taxon>
        <taxon>Acytosteliales</taxon>
        <taxon>Acytosteliaceae</taxon>
        <taxon>Heterostelium</taxon>
    </lineage>
</organism>
<dbReference type="AlphaFoldDB" id="D3B4Z9"/>
<dbReference type="GeneID" id="31358995"/>
<evidence type="ECO:0000256" key="5">
    <source>
        <dbReference type="ARBA" id="ARBA00022490"/>
    </source>
</evidence>
<keyword evidence="5" id="KW-0963">Cytoplasm</keyword>
<evidence type="ECO:0000256" key="1">
    <source>
        <dbReference type="ARBA" id="ARBA00000439"/>
    </source>
</evidence>
<dbReference type="GO" id="GO:2001070">
    <property type="term" value="F:starch binding"/>
    <property type="evidence" value="ECO:0007669"/>
    <property type="project" value="InterPro"/>
</dbReference>
<evidence type="ECO:0000256" key="11">
    <source>
        <dbReference type="ARBA" id="ARBA00022801"/>
    </source>
</evidence>
<dbReference type="GO" id="GO:0005737">
    <property type="term" value="C:cytoplasm"/>
    <property type="evidence" value="ECO:0007669"/>
    <property type="project" value="UniProtKB-SubCell"/>
</dbReference>
<keyword evidence="8" id="KW-0548">Nucleotidyltransferase</keyword>
<reference evidence="18 19" key="1">
    <citation type="journal article" date="2011" name="Genome Res.">
        <title>Phylogeny-wide analysis of social amoeba genomes highlights ancient origins for complex intercellular communication.</title>
        <authorList>
            <person name="Heidel A.J."/>
            <person name="Lawal H.M."/>
            <person name="Felder M."/>
            <person name="Schilde C."/>
            <person name="Helps N.R."/>
            <person name="Tunggal B."/>
            <person name="Rivero F."/>
            <person name="John U."/>
            <person name="Schleicher M."/>
            <person name="Eichinger L."/>
            <person name="Platzer M."/>
            <person name="Noegel A.A."/>
            <person name="Schaap P."/>
            <person name="Gloeckner G."/>
        </authorList>
    </citation>
    <scope>NUCLEOTIDE SEQUENCE [LARGE SCALE GENOMIC DNA]</scope>
    <source>
        <strain evidence="19">ATCC 26659 / Pp 5 / PN500</strain>
    </source>
</reference>
<proteinExistence type="inferred from homology"/>
<evidence type="ECO:0000256" key="8">
    <source>
        <dbReference type="ARBA" id="ARBA00022695"/>
    </source>
</evidence>
<dbReference type="FunCoup" id="D3B4Z9">
    <property type="interactions" value="26"/>
</dbReference>
<dbReference type="GO" id="GO:0016787">
    <property type="term" value="F:hydrolase activity"/>
    <property type="evidence" value="ECO:0007669"/>
    <property type="project" value="UniProtKB-KW"/>
</dbReference>
<evidence type="ECO:0000256" key="14">
    <source>
        <dbReference type="ARBA" id="ARBA00031423"/>
    </source>
</evidence>
<dbReference type="SMART" id="SM01065">
    <property type="entry name" value="CBM_2"/>
    <property type="match status" value="2"/>
</dbReference>
<dbReference type="InParanoid" id="D3B4Z9"/>
<dbReference type="SUPFAM" id="SSF51445">
    <property type="entry name" value="(Trans)glycosidases"/>
    <property type="match status" value="1"/>
</dbReference>
<evidence type="ECO:0000256" key="13">
    <source>
        <dbReference type="ARBA" id="ARBA00023277"/>
    </source>
</evidence>
<evidence type="ECO:0000256" key="2">
    <source>
        <dbReference type="ARBA" id="ARBA00004496"/>
    </source>
</evidence>
<keyword evidence="12" id="KW-0695">RNA-directed DNA polymerase</keyword>
<comment type="catalytic activity">
    <reaction evidence="1">
        <text>Transfers a segment of a (1-&gt;4)-alpha-D-glucan to a new position in an acceptor, which may be glucose or a (1-&gt;4)-alpha-D-glucan.</text>
        <dbReference type="EC" id="2.4.1.25"/>
    </reaction>
</comment>
<comment type="subcellular location">
    <subcellularLocation>
        <location evidence="2">Cytoplasm</location>
    </subcellularLocation>
</comment>
<dbReference type="CDD" id="cd05816">
    <property type="entry name" value="CBM20_DPE2_repeat2"/>
    <property type="match status" value="1"/>
</dbReference>
<dbReference type="InterPro" id="IPR013784">
    <property type="entry name" value="Carb-bd-like_fold"/>
</dbReference>
<dbReference type="Pfam" id="PF17917">
    <property type="entry name" value="RT_RNaseH"/>
    <property type="match status" value="1"/>
</dbReference>
<dbReference type="STRING" id="670386.D3B4Z9"/>
<feature type="domain" description="CBM20" evidence="17">
    <location>
        <begin position="1"/>
        <end position="133"/>
    </location>
</feature>
<keyword evidence="9" id="KW-0540">Nuclease</keyword>
<evidence type="ECO:0000256" key="3">
    <source>
        <dbReference type="ARBA" id="ARBA00005684"/>
    </source>
</evidence>
<evidence type="ECO:0000313" key="18">
    <source>
        <dbReference type="EMBL" id="EFA84397.1"/>
    </source>
</evidence>
<dbReference type="CDD" id="cd05467">
    <property type="entry name" value="CBM20"/>
    <property type="match status" value="1"/>
</dbReference>
<evidence type="ECO:0000313" key="19">
    <source>
        <dbReference type="Proteomes" id="UP000001396"/>
    </source>
</evidence>
<dbReference type="InterPro" id="IPR034841">
    <property type="entry name" value="CBM20_DPE2_2"/>
</dbReference>
<dbReference type="PANTHER" id="PTHR32518">
    <property type="match status" value="1"/>
</dbReference>
<sequence length="1070" mass="125305">MNCVRFKVNYYTRLGQEVYITGSCSQLGDWDENNAKKLRYDDNGDWEIFIEFANSNNQATTTAAAATPSAPPPSTSNLINHQGQQKQQNLIEYKYFVMDTNGEKIWEGGQNRLLNLSLCNPAFIHEVRDTYQNPASSEYSYLHCSLFKDVILRRNIDTIKPYQFISPSSPDKVVIHFQVRCTNVQPSYNVYLVGSNMTLGNWRTERAIKLSDQDFPLWKADLEFTKDQLPFSYKYIIADKSKTYIHWEQGNDRWFTSSILPASEYSNTRSEERDYYFNDGDFKDVGQIRTTGVALPIFSLRTKKGMGVGEFNDLIPFIDWAAETGQHIIQILPINDTMVMNTWRDSYPYSSVSVYALHPIYVNIQSITTNTEIIKKANEHSERLNKLKVVDYEAVINLKVEFLRQIYSAEKANLDKDQEFIAYVKENAEWLKPYAVFCVLRDINKTADFSLWKEHSTIDWETIESLTSPQSKFYQEVRYHYFVQYHLHRQLLAASKYAVSKRIGIKGDLPIGVSRHSVDTWLNPHLFRLNNTTGAPPDAFADDGQNWGFPTYDWERMKKDNYSWWRSRLGQMAKYCHAFRIDHILGFFRIWEIPTDCFTGLLGHFNPSLPLWKSELTHNGIWDLDRLTKPYIRYHTLREQFGDFAESSKKFLKEYASNSYKLKPEFECERSIDKNVTGEDSMYKPGLLKLVQNVCLVKDKEDEHRFYPRIEITKTSSYNELSDDLKNTLYRLYISYYFERQEELWSQIGLQRLPLIKGCTNMLVCGEDLGMVPKCVEPVLKDLGILGLRIQRMPADSTKEFYVPSEYSYLTVNTTSSHDMSTLRGWWEEDRPRSQNFYNNILGMYGEAPYFCEPYVTEAVITQHLQSQSMMSIFPLQDWFGLSSELSQRDPKEERINEPSNPFHYWQYRIQINIEDLLKSDDFNRTVQRLITSSNRKTDESDNKQIVLYRSKKFNTTERDYPVFEQEVMAIKHALESNYHMLLGFKIVIHTDHQHILFINNKLNDNTKPKLIRWLQYIFSFNPTLIYKKGSDNVIADGLSRYTYSTTISIDDNDLIAMIANRYIEEATKF</sequence>
<evidence type="ECO:0000256" key="16">
    <source>
        <dbReference type="SAM" id="MobiDB-lite"/>
    </source>
</evidence>
<evidence type="ECO:0000259" key="17">
    <source>
        <dbReference type="PROSITE" id="PS51166"/>
    </source>
</evidence>